<feature type="region of interest" description="Disordered" evidence="1">
    <location>
        <begin position="412"/>
        <end position="2297"/>
    </location>
</feature>
<feature type="compositionally biased region" description="Polar residues" evidence="1">
    <location>
        <begin position="1515"/>
        <end position="1528"/>
    </location>
</feature>
<feature type="compositionally biased region" description="Basic and acidic residues" evidence="1">
    <location>
        <begin position="730"/>
        <end position="749"/>
    </location>
</feature>
<feature type="compositionally biased region" description="Acidic residues" evidence="1">
    <location>
        <begin position="424"/>
        <end position="433"/>
    </location>
</feature>
<feature type="compositionally biased region" description="Basic and acidic residues" evidence="1">
    <location>
        <begin position="1861"/>
        <end position="1870"/>
    </location>
</feature>
<feature type="compositionally biased region" description="Basic and acidic residues" evidence="1">
    <location>
        <begin position="2133"/>
        <end position="2142"/>
    </location>
</feature>
<feature type="compositionally biased region" description="Basic and acidic residues" evidence="1">
    <location>
        <begin position="2028"/>
        <end position="2054"/>
    </location>
</feature>
<feature type="compositionally biased region" description="Basic and acidic residues" evidence="1">
    <location>
        <begin position="1840"/>
        <end position="1853"/>
    </location>
</feature>
<feature type="compositionally biased region" description="Basic and acidic residues" evidence="1">
    <location>
        <begin position="588"/>
        <end position="597"/>
    </location>
</feature>
<feature type="region of interest" description="Disordered" evidence="1">
    <location>
        <begin position="310"/>
        <end position="382"/>
    </location>
</feature>
<feature type="compositionally biased region" description="Basic and acidic residues" evidence="1">
    <location>
        <begin position="2397"/>
        <end position="2425"/>
    </location>
</feature>
<feature type="compositionally biased region" description="Basic and acidic residues" evidence="1">
    <location>
        <begin position="604"/>
        <end position="620"/>
    </location>
</feature>
<feature type="compositionally biased region" description="Basic and acidic residues" evidence="1">
    <location>
        <begin position="3037"/>
        <end position="3049"/>
    </location>
</feature>
<feature type="compositionally biased region" description="Basic and acidic residues" evidence="1">
    <location>
        <begin position="3231"/>
        <end position="3247"/>
    </location>
</feature>
<feature type="compositionally biased region" description="Basic and acidic residues" evidence="1">
    <location>
        <begin position="90"/>
        <end position="113"/>
    </location>
</feature>
<feature type="compositionally biased region" description="Basic and acidic residues" evidence="1">
    <location>
        <begin position="1298"/>
        <end position="1330"/>
    </location>
</feature>
<feature type="region of interest" description="Disordered" evidence="1">
    <location>
        <begin position="2919"/>
        <end position="3078"/>
    </location>
</feature>
<feature type="compositionally biased region" description="Basic and acidic residues" evidence="1">
    <location>
        <begin position="1888"/>
        <end position="1919"/>
    </location>
</feature>
<feature type="compositionally biased region" description="Basic and acidic residues" evidence="1">
    <location>
        <begin position="1984"/>
        <end position="2013"/>
    </location>
</feature>
<feature type="compositionally biased region" description="Basic and acidic residues" evidence="1">
    <location>
        <begin position="2484"/>
        <end position="2505"/>
    </location>
</feature>
<feature type="compositionally biased region" description="Basic and acidic residues" evidence="1">
    <location>
        <begin position="763"/>
        <end position="778"/>
    </location>
</feature>
<feature type="compositionally biased region" description="Basic and acidic residues" evidence="1">
    <location>
        <begin position="1782"/>
        <end position="1798"/>
    </location>
</feature>
<sequence length="3317" mass="364000">MAERQAEVRTELESVPTAPFEDCQDVTKGSDDAQEEKNITEDHSLSKTDDDDTEREKPVDVSEIRETATSADSLKEEGVENELPSVVAQPEEKTTDSVQVEEKHILGEISKTEEEPEQAICLKDDPVAEKLEISSENISEETGEADPSDIADKTIPHVEEEKTIIEQQTDDSETNANESRASDDTSVELEKSRVSITTRTCPAEDVETEKADAAQVTEEASDLEGVHTVEDSREVDVESADSLTTEVDDKSPDAKTEEASSPSSNTEHLLHQEESKPAKTDIIVEQVNEEPTSTCADDDRLKEQTNMVGHILTGSHGEDVTAPLDDKEENSNKKEISEQVIQEFSKIEEEPEESTQKPEIRIPETSPNSTSEEPGEAVESVHVDDIIITTTGEETDKIEGQGTDSTEFKMNSALAEAEGKTEVAEAEILGEDAETNKEEKTEILEKDGVNKASLTVTADDSGLELPSPAECDLKETSKDEEDSEQPEQINETPEILERAVETPAEIKESASGKDEDIPVSVSEDETVKKVEQIEERHKEHPANDCKTEAVGDTGADVSDATEDEVVTIKEQGSAGSTEVKSGTATDQHLQEDEKQDPIEPTAELVEKEAELTGNFEERVARNGTQLDEPIALESQMQTHGIEEVPARVEQIAETLSQEQMENKVESKPEPNLDDSNSQERVSEPEQDDFEKLKKTSEPDPDDAENPKQVSEPDPEDAENLKQASVDDSENLEKVSEKIQNDSEELKQVAEPDPDDSENLKLVSEPKPDDSENLKKTSEPDPDDAENPKQVSEPDPDECENLEKVSGKVQNDSEELEQVVEPDPDDSETLKQVSEPDPDDSDKLEKVSEPDPDDSESVKKVSGPDPEILKKFSEPDPDDSQNKTIVPEQDPADSENQEKVDITEISEDCNEAKKKEITVSPSEEVRKKSDATPGEPTFSEVSTVSVEDERVSRSIEVIPATDTVPELSVEDSVQEKDHSYHIPETGNEEHKQESAPTQATDDQTTHEQTIKGDAEHDEEPASEETVSTVQQSEAQEEIQTREATEERVTEETEGTEGGSPPADVTIESKKPDEAEEDMEKIASVEQDDAEIPVTAAECNKSHVEEVKEQITEEVSQKDEAGEEASVKENEPGEAVEHLANADDETEPSASSVNDDEVTILNTREAPEDPELSTPSLNDDNISTLKSDETAEEIQEEEKVDVSAEDRETAKGVLVTENEQKDTNVPNETEASARSVNDDNNTSLESKERTEENLEEQQKDDVSAEGKETAKEFLEAEDEQKDTNEADETEDSEPSALSLNDDKITSLKSEKNTEETQEEQEKVDVNDKETAKEVLVLEDEQTEANVPNEIQEEQQRDDVKPAEKETARDALVLEDKQKDTDVPNETEDTEPSASSVNDENITSQKRLESTEEILGEQLKDDARAEDKEETAKEMLVPEDEQKDTNVANETDVTEPSASSVNDDNITRQKSEESTEEILGEQLKDDVNAEERETAKILVPEDEQKDTNVPNETEDTEPSASTVNDDNITSQRSEKNTAEIQEEQDKVGDMVTAKEVLVPEDEQKDANVPNEIEDTEASGTSVNEENITSQKSEESTKEIPEEQQKDNVNAEDREISEVLVAEDEQKDTNAANETEDAEPSASSVNDDNITSLKRLESTEEILGEQQKDDVITEEKETAEVPVPEDEQKDTNVPNETDDTEPSASSVNDDNITSQQRAAENLEEQQNDDVSAENKETAKEVLVPEDEPKNKNVANETEDTEPSALSVNDDNITSQKSEESTEEIQEEKQRDFVEPAEKETAKDVLVQEDEQDTNVPDEAEHTETSDKITSLKSEESTEDTPAEQQKDGVSAKDKDTVVEVLVPEDEQKDKKVSNDTEDAEQPASCVNDGELSLDKGEELHGEVLEKEIDQAKDDDIVEAKQTADEVVVQDEERVQPDQLPNEPKGNEPLLSVSDEDSTILKRDEGVEEVQVEASLENQLEENQNVTENDNKKEATVRQDEQGEEEKVHPPNETEDTRLPASSVDDDSFTTLKTEEVQEEGKDKDQAEDNDNVQDREIALELTEQEDKQEEQLAQLQIETQEAEPSPSPSGPIANDDEIAIPRSHADPETVMETNQVNDDGNATEVETTKEALVQESKGVELEHFPEESGEAEPSIKDESTSVLNSKEEPEEKETDLIRDDMEEKETGQEALRQEDAQPSVADTSDDKTASLKSKGPLEEAPEESNESDHPEPEIEKAKEKDHVDRELVLEDKQGEDAKDEPAASLVNEDDIKTLKSEAIPKEVQEEEKEVKQTEDDGDAKVTEAANEALVVDIPREKGIDLAKEMVEAESPAPNPSADETVILKMEEDPEGVAEEDKKKDQAIDDEVFANELPEQEDEKEDKPEHLPSETEGAELHASSVTDDKKIGVDSGEKTEQGAEELVKRSQEKVDETEEKEPSNEGLESSVDELEAGHEENKTQLESKEPDSVEDNAEKEDSIAEDTSSPGVLEHKVESSIQENEHIKAVHEEAATTNETQVFDKQREAGVEKDIEEETTVPEALAAEAKSSDEDNKGLTQTDIHQDGCDTLESVASVEVSNSEALKDFVTTAKETAEEELESTKPSADEEDKKELTITEAQGGKLPSSEQNEVPVVRDENQDANEPVTTDTDGTILPKSETAEAPAAADEDQVNVIPRETGDEEPHESPALQEADALGDEDQKELITASDEATEKTENESLITSSRECDFQPTDDADEKVDVPSESLTTSSILEEAKSIITGKDTETTPPNEKALVESEDKVEEIAVRESQAKEDDETNVKAHTSAGSNAAEQAAISSLVLEKDDETQMEIEGDLNSESIKVTSSLGLKDATIVTSEVSDESASIVEPVAEDEIATKESHSGSTEEMAVSEGNKPEHLSSEVPKSEVEAAEAVQIKEVLLMEEASLVPTPPGLTEQEGKEESVEVVTSVSHMAEPDEEIETKDQCRDSADEIVNAPVKLQDEPEASREPAGDEKVEEVSSTEVDKEENKGQSEIQIEAPDSAIPEKLEVKEAQPQETATVTPANDKLEVDQVIKSEASEDPIELAENKGGADPAESVISSTASRDREADFLDEEVVAHQSKSGTVQADDSVAALAVPKQEQASSEATLRAETDAEASPILVSTANKDVPAEIQQSTTRSLDYAEVARPETENAGRGEIESQPKSAEAEKAKTTQETDSKTESAILPVNIPAENSLSDLLQISTKDTIQMAQQPSQETDPAPKKDGPHTEDPKTDEDKDDEEEEGEEQKKTDSNSSDGVIVEGSRDLDIKSPQKKHGILSGVGSKVKNSISKVKKAITGKSSHPKP</sequence>
<feature type="compositionally biased region" description="Basic and acidic residues" evidence="1">
    <location>
        <begin position="525"/>
        <end position="549"/>
    </location>
</feature>
<feature type="compositionally biased region" description="Polar residues" evidence="1">
    <location>
        <begin position="1971"/>
        <end position="1983"/>
    </location>
</feature>
<accession>A0A7N0U329</accession>
<feature type="compositionally biased region" description="Basic and acidic residues" evidence="1">
    <location>
        <begin position="2598"/>
        <end position="2608"/>
    </location>
</feature>
<feature type="compositionally biased region" description="Acidic residues" evidence="1">
    <location>
        <begin position="1188"/>
        <end position="1197"/>
    </location>
</feature>
<feature type="compositionally biased region" description="Basic and acidic residues" evidence="1">
    <location>
        <begin position="3156"/>
        <end position="3192"/>
    </location>
</feature>
<dbReference type="Gramene" id="Kaladp0053s0230.3.v1.1">
    <property type="protein sequence ID" value="Kaladp0053s0230.3.v1.1"/>
    <property type="gene ID" value="Kaladp0053s0230.v1.1"/>
</dbReference>
<feature type="compositionally biased region" description="Low complexity" evidence="1">
    <location>
        <begin position="2736"/>
        <end position="2745"/>
    </location>
</feature>
<feature type="compositionally biased region" description="Basic and acidic residues" evidence="1">
    <location>
        <begin position="1"/>
        <end position="12"/>
    </location>
</feature>
<feature type="compositionally biased region" description="Basic and acidic residues" evidence="1">
    <location>
        <begin position="268"/>
        <end position="279"/>
    </location>
</feature>
<name>A0A7N0U329_KALFE</name>
<feature type="compositionally biased region" description="Basic and acidic residues" evidence="1">
    <location>
        <begin position="2222"/>
        <end position="2257"/>
    </location>
</feature>
<feature type="compositionally biased region" description="Polar residues" evidence="1">
    <location>
        <begin position="1637"/>
        <end position="1648"/>
    </location>
</feature>
<feature type="compositionally biased region" description="Basic and acidic residues" evidence="1">
    <location>
        <begin position="1529"/>
        <end position="1545"/>
    </location>
</feature>
<feature type="compositionally biased region" description="Acidic residues" evidence="1">
    <location>
        <begin position="1802"/>
        <end position="1813"/>
    </location>
</feature>
<feature type="compositionally biased region" description="Basic and acidic residues" evidence="1">
    <location>
        <begin position="28"/>
        <end position="66"/>
    </location>
</feature>
<feature type="compositionally biased region" description="Polar residues" evidence="1">
    <location>
        <begin position="3203"/>
        <end position="3229"/>
    </location>
</feature>
<feature type="compositionally biased region" description="Basic and acidic residues" evidence="1">
    <location>
        <begin position="1002"/>
        <end position="1013"/>
    </location>
</feature>
<feature type="compositionally biased region" description="Basic and acidic residues" evidence="1">
    <location>
        <begin position="495"/>
        <end position="516"/>
    </location>
</feature>
<feature type="compositionally biased region" description="Basic and acidic residues" evidence="1">
    <location>
        <begin position="122"/>
        <end position="133"/>
    </location>
</feature>
<feature type="compositionally biased region" description="Polar residues" evidence="1">
    <location>
        <begin position="1389"/>
        <end position="1402"/>
    </location>
</feature>
<feature type="compositionally biased region" description="Acidic residues" evidence="1">
    <location>
        <begin position="2359"/>
        <end position="2375"/>
    </location>
</feature>
<feature type="compositionally biased region" description="Basic and acidic residues" evidence="1">
    <location>
        <begin position="909"/>
        <end position="929"/>
    </location>
</feature>
<feature type="compositionally biased region" description="Basic and acidic residues" evidence="1">
    <location>
        <begin position="972"/>
        <end position="992"/>
    </location>
</feature>
<feature type="compositionally biased region" description="Polar residues" evidence="1">
    <location>
        <begin position="1171"/>
        <end position="1183"/>
    </location>
</feature>
<feature type="compositionally biased region" description="Basic and acidic residues" evidence="1">
    <location>
        <begin position="1037"/>
        <end position="1049"/>
    </location>
</feature>
<feature type="compositionally biased region" description="Polar residues" evidence="1">
    <location>
        <begin position="2107"/>
        <end position="2116"/>
    </location>
</feature>
<feature type="compositionally biased region" description="Basic and acidic residues" evidence="1">
    <location>
        <begin position="3015"/>
        <end position="3025"/>
    </location>
</feature>
<feature type="compositionally biased region" description="Basic and acidic residues" evidence="1">
    <location>
        <begin position="1588"/>
        <end position="1613"/>
    </location>
</feature>
<reference evidence="2" key="1">
    <citation type="submission" date="2021-01" db="UniProtKB">
        <authorList>
            <consortium name="EnsemblPlants"/>
        </authorList>
    </citation>
    <scope>IDENTIFICATION</scope>
</reference>
<feature type="compositionally biased region" description="Basic and acidic residues" evidence="1">
    <location>
        <begin position="1198"/>
        <end position="1208"/>
    </location>
</feature>
<keyword evidence="3" id="KW-1185">Reference proteome</keyword>
<feature type="compositionally biased region" description="Polar residues" evidence="1">
    <location>
        <begin position="1574"/>
        <end position="1587"/>
    </location>
</feature>
<evidence type="ECO:0000313" key="3">
    <source>
        <dbReference type="Proteomes" id="UP000594263"/>
    </source>
</evidence>
<feature type="compositionally biased region" description="Polar residues" evidence="1">
    <location>
        <begin position="2793"/>
        <end position="2803"/>
    </location>
</feature>
<feature type="compositionally biased region" description="Polar residues" evidence="1">
    <location>
        <begin position="1023"/>
        <end position="1032"/>
    </location>
</feature>
<feature type="compositionally biased region" description="Acidic residues" evidence="1">
    <location>
        <begin position="3248"/>
        <end position="3257"/>
    </location>
</feature>
<feature type="compositionally biased region" description="Basic and acidic residues" evidence="1">
    <location>
        <begin position="2446"/>
        <end position="2462"/>
    </location>
</feature>
<organism evidence="2 3">
    <name type="scientific">Kalanchoe fedtschenkoi</name>
    <name type="common">Lavender scallops</name>
    <name type="synonym">South American air plant</name>
    <dbReference type="NCBI Taxonomy" id="63787"/>
    <lineage>
        <taxon>Eukaryota</taxon>
        <taxon>Viridiplantae</taxon>
        <taxon>Streptophyta</taxon>
        <taxon>Embryophyta</taxon>
        <taxon>Tracheophyta</taxon>
        <taxon>Spermatophyta</taxon>
        <taxon>Magnoliopsida</taxon>
        <taxon>eudicotyledons</taxon>
        <taxon>Gunneridae</taxon>
        <taxon>Pentapetalae</taxon>
        <taxon>Saxifragales</taxon>
        <taxon>Crassulaceae</taxon>
        <taxon>Kalanchoe</taxon>
    </lineage>
</organism>
<feature type="compositionally biased region" description="Polar residues" evidence="1">
    <location>
        <begin position="573"/>
        <end position="587"/>
    </location>
</feature>
<feature type="compositionally biased region" description="Basic and acidic residues" evidence="1">
    <location>
        <begin position="660"/>
        <end position="670"/>
    </location>
</feature>
<feature type="compositionally biased region" description="Basic and acidic residues" evidence="1">
    <location>
        <begin position="434"/>
        <end position="449"/>
    </location>
</feature>
<feature type="compositionally biased region" description="Acidic residues" evidence="1">
    <location>
        <begin position="1273"/>
        <end position="1291"/>
    </location>
</feature>
<proteinExistence type="predicted"/>
<feature type="region of interest" description="Disordered" evidence="1">
    <location>
        <begin position="2848"/>
        <end position="2898"/>
    </location>
</feature>
<evidence type="ECO:0000256" key="1">
    <source>
        <dbReference type="SAM" id="MobiDB-lite"/>
    </source>
</evidence>
<feature type="compositionally biased region" description="Basic and acidic residues" evidence="1">
    <location>
        <begin position="1479"/>
        <end position="1492"/>
    </location>
</feature>
<feature type="compositionally biased region" description="Polar residues" evidence="1">
    <location>
        <begin position="1221"/>
        <end position="1242"/>
    </location>
</feature>
<dbReference type="EnsemblPlants" id="Kaladp0053s0230.3.v1.1">
    <property type="protein sequence ID" value="Kaladp0053s0230.3.v1.1"/>
    <property type="gene ID" value="Kaladp0053s0230.v1.1"/>
</dbReference>
<feature type="compositionally biased region" description="Basic and acidic residues" evidence="1">
    <location>
        <begin position="2149"/>
        <end position="2191"/>
    </location>
</feature>
<feature type="compositionally biased region" description="Basic and acidic residues" evidence="1">
    <location>
        <begin position="2513"/>
        <end position="2524"/>
    </location>
</feature>
<feature type="region of interest" description="Disordered" evidence="1">
    <location>
        <begin position="2580"/>
        <end position="2805"/>
    </location>
</feature>
<feature type="compositionally biased region" description="Basic and acidic residues" evidence="1">
    <location>
        <begin position="1098"/>
        <end position="1139"/>
    </location>
</feature>
<feature type="compositionally biased region" description="Basic and acidic residues" evidence="1">
    <location>
        <begin position="247"/>
        <end position="258"/>
    </location>
</feature>
<feature type="compositionally biased region" description="Basic and acidic residues" evidence="1">
    <location>
        <begin position="2971"/>
        <end position="3002"/>
    </location>
</feature>
<feature type="compositionally biased region" description="Basic and acidic residues" evidence="1">
    <location>
        <begin position="1415"/>
        <end position="1430"/>
    </location>
</feature>
<feature type="region of interest" description="Disordered" evidence="1">
    <location>
        <begin position="2318"/>
        <end position="2561"/>
    </location>
</feature>
<feature type="compositionally biased region" description="Acidic residues" evidence="1">
    <location>
        <begin position="138"/>
        <end position="149"/>
    </location>
</feature>
<dbReference type="Proteomes" id="UP000594263">
    <property type="component" value="Unplaced"/>
</dbReference>
<evidence type="ECO:0000313" key="2">
    <source>
        <dbReference type="EnsemblPlants" id="Kaladp0053s0230.3.v1.1"/>
    </source>
</evidence>
<feature type="compositionally biased region" description="Acidic residues" evidence="1">
    <location>
        <begin position="811"/>
        <end position="826"/>
    </location>
</feature>
<feature type="compositionally biased region" description="Basic and acidic residues" evidence="1">
    <location>
        <begin position="2766"/>
        <end position="2785"/>
    </location>
</feature>
<feature type="compositionally biased region" description="Basic and acidic residues" evidence="1">
    <location>
        <begin position="2265"/>
        <end position="2297"/>
    </location>
</feature>
<feature type="compositionally biased region" description="Basic and acidic residues" evidence="1">
    <location>
        <begin position="1662"/>
        <end position="1675"/>
    </location>
</feature>
<protein>
    <submittedName>
        <fullName evidence="2">Uncharacterized protein</fullName>
    </submittedName>
</protein>
<feature type="compositionally biased region" description="Basic and acidic residues" evidence="1">
    <location>
        <begin position="1243"/>
        <end position="1272"/>
    </location>
</feature>
<feature type="region of interest" description="Disordered" evidence="1">
    <location>
        <begin position="1"/>
        <end position="281"/>
    </location>
</feature>
<feature type="compositionally biased region" description="Polar residues" evidence="1">
    <location>
        <begin position="1698"/>
        <end position="1714"/>
    </location>
</feature>
<feature type="compositionally biased region" description="Basic and acidic residues" evidence="1">
    <location>
        <begin position="224"/>
        <end position="236"/>
    </location>
</feature>
<feature type="compositionally biased region" description="Basic and acidic residues" evidence="1">
    <location>
        <begin position="2885"/>
        <end position="2898"/>
    </location>
</feature>
<feature type="compositionally biased region" description="Acidic residues" evidence="1">
    <location>
        <begin position="1717"/>
        <end position="1727"/>
    </location>
</feature>
<feature type="compositionally biased region" description="Basic and acidic residues" evidence="1">
    <location>
        <begin position="150"/>
        <end position="164"/>
    </location>
</feature>
<feature type="region of interest" description="Disordered" evidence="1">
    <location>
        <begin position="3109"/>
        <end position="3294"/>
    </location>
</feature>
<feature type="compositionally biased region" description="Basic and acidic residues" evidence="1">
    <location>
        <begin position="1351"/>
        <end position="1379"/>
    </location>
</feature>
<feature type="compositionally biased region" description="Basic and acidic residues" evidence="1">
    <location>
        <begin position="180"/>
        <end position="193"/>
    </location>
</feature>
<feature type="compositionally biased region" description="Polar residues" evidence="1">
    <location>
        <begin position="1442"/>
        <end position="1461"/>
    </location>
</feature>